<dbReference type="Gene3D" id="1.20.1280.50">
    <property type="match status" value="1"/>
</dbReference>
<dbReference type="InterPro" id="IPR036047">
    <property type="entry name" value="F-box-like_dom_sf"/>
</dbReference>
<accession>A0A7C9CI64</accession>
<organism evidence="2">
    <name type="scientific">Opuntia streptacantha</name>
    <name type="common">Prickly pear cactus</name>
    <name type="synonym">Opuntia cardona</name>
    <dbReference type="NCBI Taxonomy" id="393608"/>
    <lineage>
        <taxon>Eukaryota</taxon>
        <taxon>Viridiplantae</taxon>
        <taxon>Streptophyta</taxon>
        <taxon>Embryophyta</taxon>
        <taxon>Tracheophyta</taxon>
        <taxon>Spermatophyta</taxon>
        <taxon>Magnoliopsida</taxon>
        <taxon>eudicotyledons</taxon>
        <taxon>Gunneridae</taxon>
        <taxon>Pentapetalae</taxon>
        <taxon>Caryophyllales</taxon>
        <taxon>Cactineae</taxon>
        <taxon>Cactaceae</taxon>
        <taxon>Opuntioideae</taxon>
        <taxon>Opuntia</taxon>
    </lineage>
</organism>
<dbReference type="NCBIfam" id="TIGR01640">
    <property type="entry name" value="F_box_assoc_1"/>
    <property type="match status" value="1"/>
</dbReference>
<name>A0A7C9CI64_OPUST</name>
<dbReference type="InterPro" id="IPR050796">
    <property type="entry name" value="SCF_F-box_component"/>
</dbReference>
<proteinExistence type="predicted"/>
<protein>
    <recommendedName>
        <fullName evidence="1">F-box domain-containing protein</fullName>
    </recommendedName>
</protein>
<dbReference type="InterPro" id="IPR017451">
    <property type="entry name" value="F-box-assoc_interact_dom"/>
</dbReference>
<dbReference type="PANTHER" id="PTHR31672:SF10">
    <property type="entry name" value="F-BOX DOMAIN-CONTAINING PROTEIN"/>
    <property type="match status" value="1"/>
</dbReference>
<dbReference type="Pfam" id="PF00646">
    <property type="entry name" value="F-box"/>
    <property type="match status" value="1"/>
</dbReference>
<dbReference type="PANTHER" id="PTHR31672">
    <property type="entry name" value="BNACNNG10540D PROTEIN"/>
    <property type="match status" value="1"/>
</dbReference>
<sequence>MMLGSSFNSQHTKASRLSSSNELNFPIDLLIEILKRVPLKSLIRLTCVCKSWHSLLTSPTFISAHVSHNFAKINDGKSRNLHLFRQAIDVRSKDCRSEFYLFNTKTVSKPRKIKCPVGRKHFIVSSRDGLLCFFDFFSQNPETAPLILWNPSIKRMEVVRVPANRDVELTPGGFPKLIFGFGLDPISNDYMVVRIAYFNGCSGSTRFRADMYGLGGGKWRGFDMSSVCQNLSTIRWRGVCLNGVIHWVCNVNVSFDDNDLVLRSILTFELGSGKFGEIELPKELSNVKNQTVRVMAVPRGGNEVLGVIHKFGDSLSLWVMDKYGIKESWAKLFCGNIVNVVGNDINVGLISEEVVVVQMLSGYWFSHDVRTDERKVFRRMLKSTNYVDTYVESLILLGQGSVWPRKKLS</sequence>
<dbReference type="CDD" id="cd22157">
    <property type="entry name" value="F-box_AtFBW1-like"/>
    <property type="match status" value="1"/>
</dbReference>
<dbReference type="SUPFAM" id="SSF81383">
    <property type="entry name" value="F-box domain"/>
    <property type="match status" value="1"/>
</dbReference>
<feature type="domain" description="F-box" evidence="1">
    <location>
        <begin position="19"/>
        <end position="73"/>
    </location>
</feature>
<reference evidence="2" key="1">
    <citation type="journal article" date="2013" name="J. Plant Res.">
        <title>Effect of fungi and light on seed germination of three Opuntia species from semiarid lands of central Mexico.</title>
        <authorList>
            <person name="Delgado-Sanchez P."/>
            <person name="Jimenez-Bremont J.F."/>
            <person name="Guerrero-Gonzalez Mde L."/>
            <person name="Flores J."/>
        </authorList>
    </citation>
    <scope>NUCLEOTIDE SEQUENCE</scope>
    <source>
        <tissue evidence="2">Cladode</tissue>
    </source>
</reference>
<evidence type="ECO:0000259" key="1">
    <source>
        <dbReference type="PROSITE" id="PS50181"/>
    </source>
</evidence>
<dbReference type="InterPro" id="IPR001810">
    <property type="entry name" value="F-box_dom"/>
</dbReference>
<dbReference type="Pfam" id="PF08268">
    <property type="entry name" value="FBA_3"/>
    <property type="match status" value="1"/>
</dbReference>
<dbReference type="EMBL" id="GISG01020700">
    <property type="protein sequence ID" value="MBA4618402.1"/>
    <property type="molecule type" value="Transcribed_RNA"/>
</dbReference>
<evidence type="ECO:0000313" key="2">
    <source>
        <dbReference type="EMBL" id="MBA4618402.1"/>
    </source>
</evidence>
<dbReference type="SMART" id="SM00256">
    <property type="entry name" value="FBOX"/>
    <property type="match status" value="1"/>
</dbReference>
<dbReference type="InterPro" id="IPR013187">
    <property type="entry name" value="F-box-assoc_dom_typ3"/>
</dbReference>
<dbReference type="PROSITE" id="PS50181">
    <property type="entry name" value="FBOX"/>
    <property type="match status" value="1"/>
</dbReference>
<dbReference type="AlphaFoldDB" id="A0A7C9CI64"/>
<reference evidence="2" key="2">
    <citation type="submission" date="2020-07" db="EMBL/GenBank/DDBJ databases">
        <authorList>
            <person name="Vera ALvarez R."/>
            <person name="Arias-Moreno D.M."/>
            <person name="Jimenez-Jacinto V."/>
            <person name="Jimenez-Bremont J.F."/>
            <person name="Swaminathan K."/>
            <person name="Moose S.P."/>
            <person name="Guerrero-Gonzalez M.L."/>
            <person name="Marino-Ramirez L."/>
            <person name="Landsman D."/>
            <person name="Rodriguez-Kessler M."/>
            <person name="Delgado-Sanchez P."/>
        </authorList>
    </citation>
    <scope>NUCLEOTIDE SEQUENCE</scope>
    <source>
        <tissue evidence="2">Cladode</tissue>
    </source>
</reference>